<dbReference type="SFLD" id="SFLDS00005">
    <property type="entry name" value="Isoprenoid_Synthase_Type_I"/>
    <property type="match status" value="1"/>
</dbReference>
<dbReference type="EMBL" id="KZ988071">
    <property type="protein sequence ID" value="RKP13247.1"/>
    <property type="molecule type" value="Genomic_DNA"/>
</dbReference>
<dbReference type="PANTHER" id="PTHR11525">
    <property type="entry name" value="FARNESYL-PYROPHOSPHATE SYNTHETASE"/>
    <property type="match status" value="1"/>
</dbReference>
<evidence type="ECO:0000256" key="2">
    <source>
        <dbReference type="ARBA" id="ARBA00022679"/>
    </source>
</evidence>
<dbReference type="Pfam" id="PF00348">
    <property type="entry name" value="polyprenyl_synt"/>
    <property type="match status" value="1"/>
</dbReference>
<dbReference type="GO" id="GO:0046872">
    <property type="term" value="F:metal ion binding"/>
    <property type="evidence" value="ECO:0007669"/>
    <property type="project" value="UniProtKB-KW"/>
</dbReference>
<reference evidence="8" key="1">
    <citation type="journal article" date="2018" name="Nat. Microbiol.">
        <title>Leveraging single-cell genomics to expand the fungal tree of life.</title>
        <authorList>
            <person name="Ahrendt S.R."/>
            <person name="Quandt C.A."/>
            <person name="Ciobanu D."/>
            <person name="Clum A."/>
            <person name="Salamov A."/>
            <person name="Andreopoulos B."/>
            <person name="Cheng J.F."/>
            <person name="Woyke T."/>
            <person name="Pelin A."/>
            <person name="Henrissat B."/>
            <person name="Reynolds N.K."/>
            <person name="Benny G.L."/>
            <person name="Smith M.E."/>
            <person name="James T.Y."/>
            <person name="Grigoriev I.V."/>
        </authorList>
    </citation>
    <scope>NUCLEOTIDE SEQUENCE [LARGE SCALE GENOMIC DNA]</scope>
</reference>
<dbReference type="OrthoDB" id="10257492at2759"/>
<keyword evidence="2 5" id="KW-0808">Transferase</keyword>
<dbReference type="InterPro" id="IPR039702">
    <property type="entry name" value="FPS1-like"/>
</dbReference>
<dbReference type="InterPro" id="IPR000092">
    <property type="entry name" value="Polyprenyl_synt"/>
</dbReference>
<dbReference type="AlphaFoldDB" id="A0A4P9Y2Z6"/>
<protein>
    <submittedName>
        <fullName evidence="7">Isoprenoid synthase domain-containing protein</fullName>
    </submittedName>
</protein>
<feature type="compositionally biased region" description="Basic residues" evidence="6">
    <location>
        <begin position="407"/>
        <end position="420"/>
    </location>
</feature>
<evidence type="ECO:0000256" key="5">
    <source>
        <dbReference type="RuleBase" id="RU004466"/>
    </source>
</evidence>
<dbReference type="Proteomes" id="UP000267251">
    <property type="component" value="Unassembled WGS sequence"/>
</dbReference>
<dbReference type="Gene3D" id="1.10.600.10">
    <property type="entry name" value="Farnesyl Diphosphate Synthase"/>
    <property type="match status" value="1"/>
</dbReference>
<dbReference type="PANTHER" id="PTHR11525:SF0">
    <property type="entry name" value="FARNESYL PYROPHOSPHATE SYNTHASE"/>
    <property type="match status" value="1"/>
</dbReference>
<sequence>MTISYDEFISVYQQIEVEIMEDLPSSIFPKETREWIKDLMSSSVTKGKLLRGRTVIDTLAIILGRELTSEEIRKASIAGWVLEFLQTSSLIADDIMDESLTRRGDVCRHRQPEVGMIAINDLLFLECTAYRMIRRHFKGTSAYVPIFELCHEITWFTEVGQLTDALFAKKADADMDRITMEDYKTIAEHKSGYNTFFGPICLAMALNGEVRKEAYDQARQLLLPLGEFFQAQDDYLDCFADPAISGKIGTDIQDNKASWLIIKALGIASPQQRLILKENYGKNDAACIKAVKSIYRELDLPGLFHEYEESSYERMKEMVLASDSSLLPHRFISVEGLYKVIAIILTVDKIIMVPLPHIKKVISNAGRGWKSGNGREEVDEGSGHGGMMVSVYERVWRRRCKAQVAKERRKGIRTRWRKRQRGEQPEPGGIDASREGREDDGNLGTRGNMPLPGDDGMPPCIPSSPNHPTRPQWWRTFLQVKGARRGPSPWYHAC</sequence>
<evidence type="ECO:0000313" key="8">
    <source>
        <dbReference type="Proteomes" id="UP000267251"/>
    </source>
</evidence>
<comment type="similarity">
    <text evidence="5">Belongs to the FPP/GGPP synthase family.</text>
</comment>
<organism evidence="7 8">
    <name type="scientific">Piptocephalis cylindrospora</name>
    <dbReference type="NCBI Taxonomy" id="1907219"/>
    <lineage>
        <taxon>Eukaryota</taxon>
        <taxon>Fungi</taxon>
        <taxon>Fungi incertae sedis</taxon>
        <taxon>Zoopagomycota</taxon>
        <taxon>Zoopagomycotina</taxon>
        <taxon>Zoopagomycetes</taxon>
        <taxon>Zoopagales</taxon>
        <taxon>Piptocephalidaceae</taxon>
        <taxon>Piptocephalis</taxon>
    </lineage>
</organism>
<dbReference type="GO" id="GO:0004337">
    <property type="term" value="F:(2E,6E)-farnesyl diphosphate synthase activity"/>
    <property type="evidence" value="ECO:0007669"/>
    <property type="project" value="TreeGrafter"/>
</dbReference>
<evidence type="ECO:0000256" key="3">
    <source>
        <dbReference type="ARBA" id="ARBA00022723"/>
    </source>
</evidence>
<dbReference type="CDD" id="cd00685">
    <property type="entry name" value="Trans_IPPS_HT"/>
    <property type="match status" value="1"/>
</dbReference>
<feature type="region of interest" description="Disordered" evidence="6">
    <location>
        <begin position="407"/>
        <end position="469"/>
    </location>
</feature>
<dbReference type="InterPro" id="IPR008949">
    <property type="entry name" value="Isoprenoid_synthase_dom_sf"/>
</dbReference>
<evidence type="ECO:0000313" key="7">
    <source>
        <dbReference type="EMBL" id="RKP13247.1"/>
    </source>
</evidence>
<evidence type="ECO:0000256" key="1">
    <source>
        <dbReference type="ARBA" id="ARBA00001946"/>
    </source>
</evidence>
<keyword evidence="4" id="KW-0460">Magnesium</keyword>
<dbReference type="GO" id="GO:0004161">
    <property type="term" value="F:dimethylallyltranstransferase activity"/>
    <property type="evidence" value="ECO:0007669"/>
    <property type="project" value="TreeGrafter"/>
</dbReference>
<accession>A0A4P9Y2Z6</accession>
<name>A0A4P9Y2Z6_9FUNG</name>
<evidence type="ECO:0000256" key="4">
    <source>
        <dbReference type="ARBA" id="ARBA00022842"/>
    </source>
</evidence>
<dbReference type="InterPro" id="IPR033749">
    <property type="entry name" value="Polyprenyl_synt_CS"/>
</dbReference>
<comment type="cofactor">
    <cofactor evidence="1">
        <name>Mg(2+)</name>
        <dbReference type="ChEBI" id="CHEBI:18420"/>
    </cofactor>
</comment>
<dbReference type="PROSITE" id="PS00723">
    <property type="entry name" value="POLYPRENYL_SYNTHASE_1"/>
    <property type="match status" value="1"/>
</dbReference>
<keyword evidence="3" id="KW-0479">Metal-binding</keyword>
<dbReference type="GO" id="GO:0045337">
    <property type="term" value="P:farnesyl diphosphate biosynthetic process"/>
    <property type="evidence" value="ECO:0007669"/>
    <property type="project" value="TreeGrafter"/>
</dbReference>
<dbReference type="GO" id="GO:0005737">
    <property type="term" value="C:cytoplasm"/>
    <property type="evidence" value="ECO:0007669"/>
    <property type="project" value="TreeGrafter"/>
</dbReference>
<evidence type="ECO:0000256" key="6">
    <source>
        <dbReference type="SAM" id="MobiDB-lite"/>
    </source>
</evidence>
<dbReference type="SUPFAM" id="SSF48576">
    <property type="entry name" value="Terpenoid synthases"/>
    <property type="match status" value="1"/>
</dbReference>
<keyword evidence="8" id="KW-1185">Reference proteome</keyword>
<gene>
    <name evidence="7" type="ORF">BJ684DRAFT_16341</name>
</gene>
<proteinExistence type="inferred from homology"/>